<evidence type="ECO:0000256" key="5">
    <source>
        <dbReference type="ARBA" id="ARBA00022676"/>
    </source>
</evidence>
<feature type="domain" description="Penicillin-binding protein transpeptidase" evidence="16">
    <location>
        <begin position="390"/>
        <end position="635"/>
    </location>
</feature>
<dbReference type="PANTHER" id="PTHR32282">
    <property type="entry name" value="BINDING PROTEIN TRANSPEPTIDASE, PUTATIVE-RELATED"/>
    <property type="match status" value="1"/>
</dbReference>
<dbReference type="OrthoDB" id="9766909at2"/>
<dbReference type="RefSeq" id="WP_081930428.1">
    <property type="nucleotide sequence ID" value="NZ_JDUS01000004.1"/>
</dbReference>
<protein>
    <submittedName>
        <fullName evidence="18">Membrane carboxypeptidase (Penicillin-binding protein)</fullName>
        <ecNumber evidence="18">2.4.1.129</ecNumber>
    </submittedName>
</protein>
<keyword evidence="11" id="KW-0961">Cell wall biogenesis/degradation</keyword>
<name>A0A086ZE58_9BIFI</name>
<feature type="region of interest" description="Disordered" evidence="14">
    <location>
        <begin position="1"/>
        <end position="65"/>
    </location>
</feature>
<dbReference type="SUPFAM" id="SSF56601">
    <property type="entry name" value="beta-lactamase/transpeptidase-like"/>
    <property type="match status" value="1"/>
</dbReference>
<dbReference type="SUPFAM" id="SSF53955">
    <property type="entry name" value="Lysozyme-like"/>
    <property type="match status" value="1"/>
</dbReference>
<dbReference type="GO" id="GO:0008360">
    <property type="term" value="P:regulation of cell shape"/>
    <property type="evidence" value="ECO:0007669"/>
    <property type="project" value="UniProtKB-KW"/>
</dbReference>
<dbReference type="STRING" id="1437606.BBOH_1536"/>
<keyword evidence="4" id="KW-0645">Protease</keyword>
<evidence type="ECO:0000256" key="2">
    <source>
        <dbReference type="ARBA" id="ARBA00007739"/>
    </source>
</evidence>
<comment type="similarity">
    <text evidence="1">In the C-terminal section; belongs to the transpeptidase family.</text>
</comment>
<keyword evidence="7" id="KW-0378">Hydrolase</keyword>
<dbReference type="InterPro" id="IPR023346">
    <property type="entry name" value="Lysozyme-like_dom_sf"/>
</dbReference>
<dbReference type="GO" id="GO:0008658">
    <property type="term" value="F:penicillin binding"/>
    <property type="evidence" value="ECO:0007669"/>
    <property type="project" value="InterPro"/>
</dbReference>
<gene>
    <name evidence="18" type="ORF">BBOH_1536</name>
</gene>
<evidence type="ECO:0000256" key="8">
    <source>
        <dbReference type="ARBA" id="ARBA00022960"/>
    </source>
</evidence>
<dbReference type="PANTHER" id="PTHR32282:SF34">
    <property type="entry name" value="PENICILLIN-BINDING PROTEIN 1A"/>
    <property type="match status" value="1"/>
</dbReference>
<dbReference type="FunFam" id="1.10.3810.10:FF:000001">
    <property type="entry name" value="Penicillin-binding protein 1A"/>
    <property type="match status" value="1"/>
</dbReference>
<keyword evidence="15" id="KW-0812">Transmembrane</keyword>
<evidence type="ECO:0000256" key="15">
    <source>
        <dbReference type="SAM" id="Phobius"/>
    </source>
</evidence>
<dbReference type="InterPro" id="IPR001264">
    <property type="entry name" value="Glyco_trans_51"/>
</dbReference>
<comment type="catalytic activity">
    <reaction evidence="13">
        <text>[GlcNAc-(1-&gt;4)-Mur2Ac(oyl-L-Ala-gamma-D-Glu-L-Lys-D-Ala-D-Ala)](n)-di-trans,octa-cis-undecaprenyl diphosphate + beta-D-GlcNAc-(1-&gt;4)-Mur2Ac(oyl-L-Ala-gamma-D-Glu-L-Lys-D-Ala-D-Ala)-di-trans,octa-cis-undecaprenyl diphosphate = [GlcNAc-(1-&gt;4)-Mur2Ac(oyl-L-Ala-gamma-D-Glu-L-Lys-D-Ala-D-Ala)](n+1)-di-trans,octa-cis-undecaprenyl diphosphate + di-trans,octa-cis-undecaprenyl diphosphate + H(+)</text>
        <dbReference type="Rhea" id="RHEA:23708"/>
        <dbReference type="Rhea" id="RHEA-COMP:9602"/>
        <dbReference type="Rhea" id="RHEA-COMP:9603"/>
        <dbReference type="ChEBI" id="CHEBI:15378"/>
        <dbReference type="ChEBI" id="CHEBI:58405"/>
        <dbReference type="ChEBI" id="CHEBI:60033"/>
        <dbReference type="ChEBI" id="CHEBI:78435"/>
        <dbReference type="EC" id="2.4.99.28"/>
    </reaction>
</comment>
<dbReference type="eggNOG" id="COG0744">
    <property type="taxonomic scope" value="Bacteria"/>
</dbReference>
<dbReference type="EC" id="2.4.1.129" evidence="18"/>
<feature type="transmembrane region" description="Helical" evidence="15">
    <location>
        <begin position="70"/>
        <end position="93"/>
    </location>
</feature>
<dbReference type="Gene3D" id="3.40.710.10">
    <property type="entry name" value="DD-peptidase/beta-lactamase superfamily"/>
    <property type="match status" value="1"/>
</dbReference>
<evidence type="ECO:0000256" key="4">
    <source>
        <dbReference type="ARBA" id="ARBA00022670"/>
    </source>
</evidence>
<dbReference type="EMBL" id="JGYP01000005">
    <property type="protein sequence ID" value="KFI44808.1"/>
    <property type="molecule type" value="Genomic_DNA"/>
</dbReference>
<evidence type="ECO:0000256" key="6">
    <source>
        <dbReference type="ARBA" id="ARBA00022679"/>
    </source>
</evidence>
<keyword evidence="15" id="KW-0472">Membrane</keyword>
<evidence type="ECO:0000256" key="9">
    <source>
        <dbReference type="ARBA" id="ARBA00022984"/>
    </source>
</evidence>
<evidence type="ECO:0000313" key="19">
    <source>
        <dbReference type="Proteomes" id="UP000029096"/>
    </source>
</evidence>
<evidence type="ECO:0000259" key="16">
    <source>
        <dbReference type="Pfam" id="PF00905"/>
    </source>
</evidence>
<evidence type="ECO:0000313" key="18">
    <source>
        <dbReference type="EMBL" id="KFI44808.1"/>
    </source>
</evidence>
<feature type="compositionally biased region" description="Polar residues" evidence="14">
    <location>
        <begin position="714"/>
        <end position="730"/>
    </location>
</feature>
<accession>A0A086ZE58</accession>
<dbReference type="InterPro" id="IPR036950">
    <property type="entry name" value="PBP_transglycosylase"/>
</dbReference>
<reference evidence="18 19" key="1">
    <citation type="submission" date="2014-03" db="EMBL/GenBank/DDBJ databases">
        <title>Genomics of Bifidobacteria.</title>
        <authorList>
            <person name="Ventura M."/>
            <person name="Milani C."/>
            <person name="Lugli G.A."/>
        </authorList>
    </citation>
    <scope>NUCLEOTIDE SEQUENCE [LARGE SCALE GENOMIC DNA]</scope>
    <source>
        <strain evidence="18 19">DSM 22767</strain>
    </source>
</reference>
<comment type="similarity">
    <text evidence="2">In the N-terminal section; belongs to the glycosyltransferase 51 family.</text>
</comment>
<keyword evidence="9" id="KW-0573">Peptidoglycan synthesis</keyword>
<comment type="caution">
    <text evidence="18">The sequence shown here is derived from an EMBL/GenBank/DDBJ whole genome shotgun (WGS) entry which is preliminary data.</text>
</comment>
<evidence type="ECO:0000256" key="1">
    <source>
        <dbReference type="ARBA" id="ARBA00007090"/>
    </source>
</evidence>
<evidence type="ECO:0000259" key="17">
    <source>
        <dbReference type="Pfam" id="PF00912"/>
    </source>
</evidence>
<keyword evidence="10" id="KW-0511">Multifunctional enzyme</keyword>
<dbReference type="Gene3D" id="1.10.3810.10">
    <property type="entry name" value="Biosynthetic peptidoglycan transglycosylase-like"/>
    <property type="match status" value="1"/>
</dbReference>
<keyword evidence="6 18" id="KW-0808">Transferase</keyword>
<keyword evidence="5 18" id="KW-0328">Glycosyltransferase</keyword>
<evidence type="ECO:0000256" key="11">
    <source>
        <dbReference type="ARBA" id="ARBA00023316"/>
    </source>
</evidence>
<evidence type="ECO:0000256" key="14">
    <source>
        <dbReference type="SAM" id="MobiDB-lite"/>
    </source>
</evidence>
<dbReference type="GO" id="GO:0009252">
    <property type="term" value="P:peptidoglycan biosynthetic process"/>
    <property type="evidence" value="ECO:0007669"/>
    <property type="project" value="UniProtKB-KW"/>
</dbReference>
<evidence type="ECO:0000256" key="12">
    <source>
        <dbReference type="ARBA" id="ARBA00034000"/>
    </source>
</evidence>
<dbReference type="GO" id="GO:0008955">
    <property type="term" value="F:peptidoglycan glycosyltransferase activity"/>
    <property type="evidence" value="ECO:0007669"/>
    <property type="project" value="UniProtKB-EC"/>
</dbReference>
<dbReference type="Proteomes" id="UP000029096">
    <property type="component" value="Unassembled WGS sequence"/>
</dbReference>
<dbReference type="GO" id="GO:0071555">
    <property type="term" value="P:cell wall organization"/>
    <property type="evidence" value="ECO:0007669"/>
    <property type="project" value="UniProtKB-KW"/>
</dbReference>
<comment type="catalytic activity">
    <reaction evidence="12">
        <text>Preferential cleavage: (Ac)2-L-Lys-D-Ala-|-D-Ala. Also transpeptidation of peptidyl-alanyl moieties that are N-acyl substituents of D-alanine.</text>
        <dbReference type="EC" id="3.4.16.4"/>
    </reaction>
</comment>
<sequence length="761" mass="81088">MASQQRKGTSRTTSSAAGRRRAGRASTSGSYGGAGHSANPRNNRNRGNHAANARNSHRGPKRNRPKRHLLLKWTVGIIAGLLALGIGAFAYAYSTTELPSPEKIAMAEKTTVYYGDGTTEMGTFATQNREIIGCQALPKYVGESIIASENQSFYQDKGVDIKGIARAFFNNVSGGARQGGSTITQQYAERYYMGDTHTYSGKVKEALLALKITQTQSKDEVLCNYMNTIYLGRGAYGIQAAAKAYYNKEAKDLTMPEAAMLAGIIPAPSNWDPAVNQKQANLRFNRVISIMKSKGYISATDAKNAQPPQTVPPQSRQNSFAGPNGYLMQMVRDELTQDGTFSRDDLDTGGYRIVTTIDKGKQDLMFNVASPSQGGKDIVPQGVQIGGMNVNPKDGSIVALYAGDDYLAKQLNNATQASYEPGSTMKPFALMAAVQSGVNLNTTFNGNSPRIFENITSPVRNFDNQSFGYINLYNATANSVNTVYMDVQGHLGAKKVAQTAQAAGVNPKLVTGDNPFTVLGNDSVHVADIARAYATFANQGNRPTLHIVSSVKDAKGKEMYRAPTNTERVFTANDTALVTKALTGTVQYGTATEARRIGKAVAGKSGTANDSTAGSFAGFTSNSVTVFAMWCPGPNGSPQEIPQLRAGYGNGSDYPVHLFTEYMRQALNGTPNETFPVVKDEGKIGGPDGSWGVGGLYRYSASPNYRLQGGTGTTGRVNTPGSTETGLTNIPAQPDTQSSTPSTTPSANGDAHKNETSGNGQ</sequence>
<dbReference type="InterPro" id="IPR001460">
    <property type="entry name" value="PCN-bd_Tpept"/>
</dbReference>
<dbReference type="InterPro" id="IPR050396">
    <property type="entry name" value="Glycosyltr_51/Transpeptidase"/>
</dbReference>
<evidence type="ECO:0000256" key="13">
    <source>
        <dbReference type="ARBA" id="ARBA00049902"/>
    </source>
</evidence>
<keyword evidence="15" id="KW-1133">Transmembrane helix</keyword>
<feature type="compositionally biased region" description="Low complexity" evidence="14">
    <location>
        <begin position="1"/>
        <end position="17"/>
    </location>
</feature>
<evidence type="ECO:0000256" key="3">
    <source>
        <dbReference type="ARBA" id="ARBA00022645"/>
    </source>
</evidence>
<feature type="compositionally biased region" description="Basic residues" evidence="14">
    <location>
        <begin position="55"/>
        <end position="65"/>
    </location>
</feature>
<dbReference type="GO" id="GO:0009002">
    <property type="term" value="F:serine-type D-Ala-D-Ala carboxypeptidase activity"/>
    <property type="evidence" value="ECO:0007669"/>
    <property type="project" value="UniProtKB-EC"/>
</dbReference>
<proteinExistence type="inferred from homology"/>
<feature type="compositionally biased region" description="Low complexity" evidence="14">
    <location>
        <begin position="731"/>
        <end position="747"/>
    </location>
</feature>
<keyword evidence="8" id="KW-0133">Cell shape</keyword>
<dbReference type="InterPro" id="IPR012338">
    <property type="entry name" value="Beta-lactam/transpept-like"/>
</dbReference>
<feature type="region of interest" description="Disordered" evidence="14">
    <location>
        <begin position="706"/>
        <end position="761"/>
    </location>
</feature>
<dbReference type="Pfam" id="PF00912">
    <property type="entry name" value="Transgly"/>
    <property type="match status" value="1"/>
</dbReference>
<keyword evidence="19" id="KW-1185">Reference proteome</keyword>
<organism evidence="18 19">
    <name type="scientific">Bifidobacterium bohemicum DSM 22767</name>
    <dbReference type="NCBI Taxonomy" id="1437606"/>
    <lineage>
        <taxon>Bacteria</taxon>
        <taxon>Bacillati</taxon>
        <taxon>Actinomycetota</taxon>
        <taxon>Actinomycetes</taxon>
        <taxon>Bifidobacteriales</taxon>
        <taxon>Bifidobacteriaceae</taxon>
        <taxon>Bifidobacterium</taxon>
    </lineage>
</organism>
<evidence type="ECO:0000256" key="7">
    <source>
        <dbReference type="ARBA" id="ARBA00022801"/>
    </source>
</evidence>
<feature type="domain" description="Glycosyl transferase family 51" evidence="17">
    <location>
        <begin position="121"/>
        <end position="291"/>
    </location>
</feature>
<dbReference type="Pfam" id="PF00905">
    <property type="entry name" value="Transpeptidase"/>
    <property type="match status" value="1"/>
</dbReference>
<dbReference type="GO" id="GO:0030288">
    <property type="term" value="C:outer membrane-bounded periplasmic space"/>
    <property type="evidence" value="ECO:0007669"/>
    <property type="project" value="TreeGrafter"/>
</dbReference>
<dbReference type="AlphaFoldDB" id="A0A086ZE58"/>
<dbReference type="GO" id="GO:0006508">
    <property type="term" value="P:proteolysis"/>
    <property type="evidence" value="ECO:0007669"/>
    <property type="project" value="UniProtKB-KW"/>
</dbReference>
<keyword evidence="3 18" id="KW-0121">Carboxypeptidase</keyword>
<evidence type="ECO:0000256" key="10">
    <source>
        <dbReference type="ARBA" id="ARBA00023268"/>
    </source>
</evidence>